<protein>
    <submittedName>
        <fullName evidence="2">DUF397 domain-containing protein</fullName>
    </submittedName>
</protein>
<dbReference type="InterPro" id="IPR007278">
    <property type="entry name" value="DUF397"/>
</dbReference>
<evidence type="ECO:0000259" key="1">
    <source>
        <dbReference type="Pfam" id="PF04149"/>
    </source>
</evidence>
<dbReference type="Pfam" id="PF04149">
    <property type="entry name" value="DUF397"/>
    <property type="match status" value="1"/>
</dbReference>
<evidence type="ECO:0000313" key="3">
    <source>
        <dbReference type="Proteomes" id="UP001595975"/>
    </source>
</evidence>
<dbReference type="Proteomes" id="UP001595975">
    <property type="component" value="Unassembled WGS sequence"/>
</dbReference>
<sequence length="63" mass="6788">MPDAIWQKSSYSAANNECVEVRAGIEVVELRESDAPGVVLIADPAVFASLLRVIKAGELDHHV</sequence>
<dbReference type="RefSeq" id="WP_380229565.1">
    <property type="nucleotide sequence ID" value="NZ_JBHSOF010000072.1"/>
</dbReference>
<name>A0ABW0XBK7_9ACTN</name>
<feature type="domain" description="DUF397" evidence="1">
    <location>
        <begin position="6"/>
        <end position="55"/>
    </location>
</feature>
<keyword evidence="3" id="KW-1185">Reference proteome</keyword>
<gene>
    <name evidence="2" type="ORF">ACFP3U_33680</name>
</gene>
<dbReference type="EMBL" id="JBHSOF010000072">
    <property type="protein sequence ID" value="MFC5667902.1"/>
    <property type="molecule type" value="Genomic_DNA"/>
</dbReference>
<comment type="caution">
    <text evidence="2">The sequence shown here is derived from an EMBL/GenBank/DDBJ whole genome shotgun (WGS) entry which is preliminary data.</text>
</comment>
<reference evidence="3" key="1">
    <citation type="journal article" date="2019" name="Int. J. Syst. Evol. Microbiol.">
        <title>The Global Catalogue of Microorganisms (GCM) 10K type strain sequencing project: providing services to taxonomists for standard genome sequencing and annotation.</title>
        <authorList>
            <consortium name="The Broad Institute Genomics Platform"/>
            <consortium name="The Broad Institute Genome Sequencing Center for Infectious Disease"/>
            <person name="Wu L."/>
            <person name="Ma J."/>
        </authorList>
    </citation>
    <scope>NUCLEOTIDE SEQUENCE [LARGE SCALE GENOMIC DNA]</scope>
    <source>
        <strain evidence="3">CGMCC 4.1437</strain>
    </source>
</reference>
<organism evidence="2 3">
    <name type="scientific">Kitasatospora misakiensis</name>
    <dbReference type="NCBI Taxonomy" id="67330"/>
    <lineage>
        <taxon>Bacteria</taxon>
        <taxon>Bacillati</taxon>
        <taxon>Actinomycetota</taxon>
        <taxon>Actinomycetes</taxon>
        <taxon>Kitasatosporales</taxon>
        <taxon>Streptomycetaceae</taxon>
        <taxon>Kitasatospora</taxon>
    </lineage>
</organism>
<evidence type="ECO:0000313" key="2">
    <source>
        <dbReference type="EMBL" id="MFC5667902.1"/>
    </source>
</evidence>
<proteinExistence type="predicted"/>
<accession>A0ABW0XBK7</accession>